<keyword evidence="2 6" id="KW-0812">Transmembrane</keyword>
<dbReference type="OrthoDB" id="39387at2759"/>
<evidence type="ECO:0000256" key="4">
    <source>
        <dbReference type="ARBA" id="ARBA00023136"/>
    </source>
</evidence>
<evidence type="ECO:0000256" key="2">
    <source>
        <dbReference type="ARBA" id="ARBA00022692"/>
    </source>
</evidence>
<feature type="domain" description="TLC" evidence="7">
    <location>
        <begin position="97"/>
        <end position="300"/>
    </location>
</feature>
<feature type="transmembrane region" description="Helical" evidence="6">
    <location>
        <begin position="225"/>
        <end position="249"/>
    </location>
</feature>
<dbReference type="InterPro" id="IPR006634">
    <property type="entry name" value="TLC-dom"/>
</dbReference>
<keyword evidence="3 6" id="KW-1133">Transmembrane helix</keyword>
<evidence type="ECO:0000256" key="1">
    <source>
        <dbReference type="ARBA" id="ARBA00004141"/>
    </source>
</evidence>
<keyword evidence="9" id="KW-1185">Reference proteome</keyword>
<reference evidence="8" key="1">
    <citation type="submission" date="2020-06" db="EMBL/GenBank/DDBJ databases">
        <authorList>
            <consortium name="Plant Systems Biology data submission"/>
        </authorList>
    </citation>
    <scope>NUCLEOTIDE SEQUENCE</scope>
    <source>
        <strain evidence="8">D6</strain>
    </source>
</reference>
<dbReference type="AlphaFoldDB" id="A0A9N8DS49"/>
<dbReference type="GO" id="GO:0016020">
    <property type="term" value="C:membrane"/>
    <property type="evidence" value="ECO:0007669"/>
    <property type="project" value="UniProtKB-SubCell"/>
</dbReference>
<feature type="compositionally biased region" description="Low complexity" evidence="5">
    <location>
        <begin position="1"/>
        <end position="16"/>
    </location>
</feature>
<dbReference type="EMBL" id="CAICTM010000316">
    <property type="protein sequence ID" value="CAB9507697.1"/>
    <property type="molecule type" value="Genomic_DNA"/>
</dbReference>
<feature type="transmembrane region" description="Helical" evidence="6">
    <location>
        <begin position="275"/>
        <end position="299"/>
    </location>
</feature>
<evidence type="ECO:0000256" key="5">
    <source>
        <dbReference type="SAM" id="MobiDB-lite"/>
    </source>
</evidence>
<comment type="subcellular location">
    <subcellularLocation>
        <location evidence="1">Membrane</location>
        <topology evidence="1">Multi-pass membrane protein</topology>
    </subcellularLocation>
</comment>
<evidence type="ECO:0000256" key="3">
    <source>
        <dbReference type="ARBA" id="ARBA00022989"/>
    </source>
</evidence>
<gene>
    <name evidence="8" type="ORF">SEMRO_317_G115680.1</name>
</gene>
<protein>
    <submittedName>
        <fullName evidence="8">TLC domain</fullName>
    </submittedName>
</protein>
<evidence type="ECO:0000259" key="7">
    <source>
        <dbReference type="Pfam" id="PF03798"/>
    </source>
</evidence>
<accession>A0A9N8DS49</accession>
<keyword evidence="4 6" id="KW-0472">Membrane</keyword>
<organism evidence="8 9">
    <name type="scientific">Seminavis robusta</name>
    <dbReference type="NCBI Taxonomy" id="568900"/>
    <lineage>
        <taxon>Eukaryota</taxon>
        <taxon>Sar</taxon>
        <taxon>Stramenopiles</taxon>
        <taxon>Ochrophyta</taxon>
        <taxon>Bacillariophyta</taxon>
        <taxon>Bacillariophyceae</taxon>
        <taxon>Bacillariophycidae</taxon>
        <taxon>Naviculales</taxon>
        <taxon>Naviculaceae</taxon>
        <taxon>Seminavis</taxon>
    </lineage>
</organism>
<feature type="region of interest" description="Disordered" evidence="5">
    <location>
        <begin position="1"/>
        <end position="22"/>
    </location>
</feature>
<proteinExistence type="predicted"/>
<dbReference type="Pfam" id="PF03798">
    <property type="entry name" value="TRAM_LAG1_CLN8"/>
    <property type="match status" value="1"/>
</dbReference>
<feature type="transmembrane region" description="Helical" evidence="6">
    <location>
        <begin position="190"/>
        <end position="209"/>
    </location>
</feature>
<name>A0A9N8DS49_9STRA</name>
<comment type="caution">
    <text evidence="8">The sequence shown here is derived from an EMBL/GenBank/DDBJ whole genome shotgun (WGS) entry which is preliminary data.</text>
</comment>
<evidence type="ECO:0000313" key="9">
    <source>
        <dbReference type="Proteomes" id="UP001153069"/>
    </source>
</evidence>
<dbReference type="Proteomes" id="UP001153069">
    <property type="component" value="Unassembled WGS sequence"/>
</dbReference>
<evidence type="ECO:0000256" key="6">
    <source>
        <dbReference type="SAM" id="Phobius"/>
    </source>
</evidence>
<sequence>MCNPSVVPSSATTASSMDHNNDGVANKELEQQVMPPSGFERYRRWIEGGLLALSVCYGCVYHWNPPIPLHESLCQDQQDGFVPGMECYRPDLVAYKVTSFLAMATMGFMGAYHWHFSSNQQLKHMKTPQDRLFGRLPAADYLNVVIFCYQVWDFVVSITIPEHLDPVFLLHHVLAMITAYCSLEYQMMPYYSIFYGGCSEVSSIFLIFIDPVDFFLPGNNSMVDTWVLACQGMFVLSFTAYRIVGWIYYSFPLWRDCRHVMATGQAEQLRPGKTFVLRLFLGLDVVLGSLQCFWLYQIIKLLAGMFS</sequence>
<feature type="transmembrane region" description="Helical" evidence="6">
    <location>
        <begin position="93"/>
        <end position="112"/>
    </location>
</feature>
<evidence type="ECO:0000313" key="8">
    <source>
        <dbReference type="EMBL" id="CAB9507697.1"/>
    </source>
</evidence>